<accession>A0A818N1S4</accession>
<sequence length="413" mass="46856">MSYTCVLCCRTTKINRNLLTTVASVDIEEKIKQAYGYINGISLSRIILNETVHREYYAKYHRRYIYASKTKRSSTEVSNRRLPLTDCTNFQCSSSSSIPVTSTNQHFKENSANETCIFVASDDTLCSNTSSFSTNTTEKRLLCTFKIYSIAQRTDDGELVIRWMTVPVVPNAISLTKCMKCTNGCHRCKCSTNNLSCTPFCGCSIDQCTNHASTQIRSQSTKINMTIKWKIQENLNCEDDHEDNDEEVSLEFIYDNNDDASFISSTKTDCLNDKESQSNLMNVSSDLESSYCYQSAYQPASCLSNSCRDTKKNLTSSPLHSTFESNRFRNAWSPIGPSTNNSNKQSTIIRSSKRKPAEQTPNTNTYSPSIPSRTIPRKKSHDSPIFLSFFKILLRVIFYIIFVLFNVVTEIFL</sequence>
<feature type="compositionally biased region" description="Polar residues" evidence="1">
    <location>
        <begin position="336"/>
        <end position="350"/>
    </location>
</feature>
<feature type="region of interest" description="Disordered" evidence="1">
    <location>
        <begin position="332"/>
        <end position="380"/>
    </location>
</feature>
<evidence type="ECO:0000313" key="4">
    <source>
        <dbReference type="Proteomes" id="UP000663872"/>
    </source>
</evidence>
<dbReference type="EMBL" id="CAJNYT010003763">
    <property type="protein sequence ID" value="CAF3598522.1"/>
    <property type="molecule type" value="Genomic_DNA"/>
</dbReference>
<feature type="compositionally biased region" description="Polar residues" evidence="1">
    <location>
        <begin position="359"/>
        <end position="372"/>
    </location>
</feature>
<feature type="transmembrane region" description="Helical" evidence="2">
    <location>
        <begin position="385"/>
        <end position="408"/>
    </location>
</feature>
<keyword evidence="2" id="KW-0812">Transmembrane</keyword>
<proteinExistence type="predicted"/>
<keyword evidence="2" id="KW-0472">Membrane</keyword>
<gene>
    <name evidence="3" type="ORF">GRG538_LOCUS22565</name>
</gene>
<comment type="caution">
    <text evidence="3">The sequence shown here is derived from an EMBL/GenBank/DDBJ whole genome shotgun (WGS) entry which is preliminary data.</text>
</comment>
<reference evidence="3" key="1">
    <citation type="submission" date="2021-02" db="EMBL/GenBank/DDBJ databases">
        <authorList>
            <person name="Nowell W R."/>
        </authorList>
    </citation>
    <scope>NUCLEOTIDE SEQUENCE</scope>
</reference>
<protein>
    <recommendedName>
        <fullName evidence="5">Tesmin/TSO1-like CXC domain-containing protein</fullName>
    </recommendedName>
</protein>
<dbReference type="Proteomes" id="UP000663872">
    <property type="component" value="Unassembled WGS sequence"/>
</dbReference>
<dbReference type="AlphaFoldDB" id="A0A818N1S4"/>
<evidence type="ECO:0000256" key="2">
    <source>
        <dbReference type="SAM" id="Phobius"/>
    </source>
</evidence>
<organism evidence="3 4">
    <name type="scientific">Rotaria socialis</name>
    <dbReference type="NCBI Taxonomy" id="392032"/>
    <lineage>
        <taxon>Eukaryota</taxon>
        <taxon>Metazoa</taxon>
        <taxon>Spiralia</taxon>
        <taxon>Gnathifera</taxon>
        <taxon>Rotifera</taxon>
        <taxon>Eurotatoria</taxon>
        <taxon>Bdelloidea</taxon>
        <taxon>Philodinida</taxon>
        <taxon>Philodinidae</taxon>
        <taxon>Rotaria</taxon>
    </lineage>
</organism>
<name>A0A818N1S4_9BILA</name>
<evidence type="ECO:0000256" key="1">
    <source>
        <dbReference type="SAM" id="MobiDB-lite"/>
    </source>
</evidence>
<keyword evidence="2" id="KW-1133">Transmembrane helix</keyword>
<evidence type="ECO:0008006" key="5">
    <source>
        <dbReference type="Google" id="ProtNLM"/>
    </source>
</evidence>
<evidence type="ECO:0000313" key="3">
    <source>
        <dbReference type="EMBL" id="CAF3598522.1"/>
    </source>
</evidence>